<reference evidence="2" key="1">
    <citation type="journal article" date="2014" name="Int. J. Syst. Evol. Microbiol.">
        <title>Complete genome sequence of Corynebacterium casei LMG S-19264T (=DSM 44701T), isolated from a smear-ripened cheese.</title>
        <authorList>
            <consortium name="US DOE Joint Genome Institute (JGI-PGF)"/>
            <person name="Walter F."/>
            <person name="Albersmeier A."/>
            <person name="Kalinowski J."/>
            <person name="Ruckert C."/>
        </authorList>
    </citation>
    <scope>NUCLEOTIDE SEQUENCE</scope>
    <source>
        <strain evidence="2">KCTC 12368</strain>
    </source>
</reference>
<dbReference type="EMBL" id="BMWX01000011">
    <property type="protein sequence ID" value="GGZ41434.1"/>
    <property type="molecule type" value="Genomic_DNA"/>
</dbReference>
<sequence length="428" mass="48798">MESSVYGQKVWSEVSLNRSSVYLGQPVEVRIVVYTSTWFTSGIDPGNIKVNGAFTTYFRPVSKSFTKDSQTYAGVELIYNVFPFKEENITFPVLDLTVESPAEGEYKGREIKLKTQAKSIRVKHIPDGVPRDEWLVATGLQVNQNWSSNADSAKVGDVWVRKINRSVQGTMASLVPPTIWDSIPGISEYPLRSEMDDQESKTAISASRLDQVQYLFEKPGTVTFPAITYYYYHARNEKLYKRTLPERKVIVRENPDLGMLLTLKDSLQATAAVTDEVTEDQPFSLFGLNWKQLIFACLGLAIAIFMLIKLILNLWGKWKKHHAAYLVSEAYFWKMLKKSFAKGGKQEISKSLYRWVDELPRPESSVGELVFAYADQGLQRNWRSSVQQKVDTARYDAEVLRFLQQLRPFVNGPKKVIVKDSSQSWVNP</sequence>
<dbReference type="PANTHER" id="PTHR40940">
    <property type="entry name" value="PROTEIN BATD-RELATED"/>
    <property type="match status" value="1"/>
</dbReference>
<dbReference type="InterPro" id="IPR025738">
    <property type="entry name" value="BatD"/>
</dbReference>
<keyword evidence="3" id="KW-1185">Reference proteome</keyword>
<dbReference type="AlphaFoldDB" id="A0A918QCR3"/>
<dbReference type="Proteomes" id="UP000619457">
    <property type="component" value="Unassembled WGS sequence"/>
</dbReference>
<proteinExistence type="predicted"/>
<reference evidence="2" key="2">
    <citation type="submission" date="2020-09" db="EMBL/GenBank/DDBJ databases">
        <authorList>
            <person name="Sun Q."/>
            <person name="Kim S."/>
        </authorList>
    </citation>
    <scope>NUCLEOTIDE SEQUENCE</scope>
    <source>
        <strain evidence="2">KCTC 12368</strain>
    </source>
</reference>
<protein>
    <recommendedName>
        <fullName evidence="4">Oxygen tolerance</fullName>
    </recommendedName>
</protein>
<accession>A0A918QCR3</accession>
<organism evidence="2 3">
    <name type="scientific">Echinicola pacifica</name>
    <dbReference type="NCBI Taxonomy" id="346377"/>
    <lineage>
        <taxon>Bacteria</taxon>
        <taxon>Pseudomonadati</taxon>
        <taxon>Bacteroidota</taxon>
        <taxon>Cytophagia</taxon>
        <taxon>Cytophagales</taxon>
        <taxon>Cyclobacteriaceae</taxon>
        <taxon>Echinicola</taxon>
    </lineage>
</organism>
<evidence type="ECO:0000256" key="1">
    <source>
        <dbReference type="SAM" id="Phobius"/>
    </source>
</evidence>
<evidence type="ECO:0000313" key="3">
    <source>
        <dbReference type="Proteomes" id="UP000619457"/>
    </source>
</evidence>
<keyword evidence="1" id="KW-0812">Transmembrane</keyword>
<evidence type="ECO:0008006" key="4">
    <source>
        <dbReference type="Google" id="ProtNLM"/>
    </source>
</evidence>
<dbReference type="PANTHER" id="PTHR40940:SF1">
    <property type="entry name" value="PROTEIN BATD"/>
    <property type="match status" value="1"/>
</dbReference>
<gene>
    <name evidence="2" type="ORF">GCM10007049_38400</name>
</gene>
<keyword evidence="1" id="KW-0472">Membrane</keyword>
<comment type="caution">
    <text evidence="2">The sequence shown here is derived from an EMBL/GenBank/DDBJ whole genome shotgun (WGS) entry which is preliminary data.</text>
</comment>
<feature type="transmembrane region" description="Helical" evidence="1">
    <location>
        <begin position="293"/>
        <end position="312"/>
    </location>
</feature>
<keyword evidence="1" id="KW-1133">Transmembrane helix</keyword>
<evidence type="ECO:0000313" key="2">
    <source>
        <dbReference type="EMBL" id="GGZ41434.1"/>
    </source>
</evidence>
<name>A0A918QCR3_9BACT</name>